<feature type="region of interest" description="Disordered" evidence="2">
    <location>
        <begin position="929"/>
        <end position="966"/>
    </location>
</feature>
<comment type="caution">
    <text evidence="3">The sequence shown here is derived from an EMBL/GenBank/DDBJ whole genome shotgun (WGS) entry which is preliminary data.</text>
</comment>
<keyword evidence="1" id="KW-0802">TPR repeat</keyword>
<evidence type="ECO:0000256" key="2">
    <source>
        <dbReference type="SAM" id="MobiDB-lite"/>
    </source>
</evidence>
<dbReference type="SUPFAM" id="SSF48452">
    <property type="entry name" value="TPR-like"/>
    <property type="match status" value="1"/>
</dbReference>
<feature type="region of interest" description="Disordered" evidence="2">
    <location>
        <begin position="588"/>
        <end position="612"/>
    </location>
</feature>
<proteinExistence type="predicted"/>
<dbReference type="SMART" id="SM00028">
    <property type="entry name" value="TPR"/>
    <property type="match status" value="2"/>
</dbReference>
<evidence type="ECO:0000313" key="3">
    <source>
        <dbReference type="EMBL" id="KAE8985766.1"/>
    </source>
</evidence>
<accession>A0A6A3IS51</accession>
<feature type="region of interest" description="Disordered" evidence="2">
    <location>
        <begin position="829"/>
        <end position="856"/>
    </location>
</feature>
<organism evidence="3 4">
    <name type="scientific">Phytophthora fragariae</name>
    <dbReference type="NCBI Taxonomy" id="53985"/>
    <lineage>
        <taxon>Eukaryota</taxon>
        <taxon>Sar</taxon>
        <taxon>Stramenopiles</taxon>
        <taxon>Oomycota</taxon>
        <taxon>Peronosporomycetes</taxon>
        <taxon>Peronosporales</taxon>
        <taxon>Peronosporaceae</taxon>
        <taxon>Phytophthora</taxon>
    </lineage>
</organism>
<dbReference type="InterPro" id="IPR011990">
    <property type="entry name" value="TPR-like_helical_dom_sf"/>
</dbReference>
<sequence>MDALLELELPDAEIDGDGVFEALVDVNQRWLGRYARLHPSFSVEPALLARNSLWLNAFFQKSRMTTSAASPQAKSLVKKHRDTVAERLRSAPLPHSESPFSTWVVDPMVALMFAASIDRCPHNNLEDLLAEAWELMQCASIRAHALRSGFAGCIYRMLTQFTETQKRIPCLRLLVLLAEEDNAAVVEACKVAAQGQFWQPNMFVFSLQKRHQDNSTLCELAARLLEWFSVEMPIPPPIVLDEAYDEDREVFARFGGDASPLRISTAPLSPFRASGENIALPYLTGGHRSQSPHRPLFSPTTTISKLYQEAPSPYCPTMKLPLARPPTSPVEQTRRAKIFSMPKLAAVEGPRQYRCNTPNAPPSRHERSFDVETSTTFDPPFGSPPQSPSGASPSKRVVVSEKYSWNPECINSVSGFEWWWRSLPQNHASLEPTQKLKMVTKAAVRLHSKGELQQAIELYLLALSSETNDEVKFRLRINLACAYEAAEDLPSSIDEFRLALELNPNDLYAIYKLGSVLTSAGEFAEARAHFESIQDKYPQATNGLKTLENAVEVHRVEEEARKAAIAAAKLRRSPPKIVSPRVYLTTPREPVAPTTPVAQPPAPRRKKAPTVKREIPEVSVAPSDTTVVISEDILTNVVPPPRPETATIATSTEDHVPSSPSLLEILARRCQEARINMLDIWHKLDPQQRGLISRESFINLVRIIAGASACHVDDEAVQTSLKVSPCDWVEQEGQVYLKYDNFLDAYAEQHQVEAALLSSGEVVQVKRMIDDLIRHDTAYLSHHNVSEWVREGSERAAAEVQRTSSVTSNLSSSGDEVAATAIPIKQSVLGSGTGGTRSAPDLQASEEDLLSPRNNAKKDRAREEWLLKAEKARVLARRQQHCLKSLRDIAARARAHIIARRSATAFLIMVARNAREELNSRKLRCLTARQGEAPHKDGEETDQTAISSSQLAGETDVSSDDSQNMTVKELSEQTYESSVRTAITRLQNAQFEDVKMVAARFAAFCQVPSHFLGTHDVVSEEPNRIH</sequence>
<dbReference type="EMBL" id="QXFW01001790">
    <property type="protein sequence ID" value="KAE8985766.1"/>
    <property type="molecule type" value="Genomic_DNA"/>
</dbReference>
<feature type="compositionally biased region" description="Polar residues" evidence="2">
    <location>
        <begin position="943"/>
        <end position="952"/>
    </location>
</feature>
<evidence type="ECO:0000256" key="1">
    <source>
        <dbReference type="PROSITE-ProRule" id="PRU00339"/>
    </source>
</evidence>
<feature type="repeat" description="TPR" evidence="1">
    <location>
        <begin position="473"/>
        <end position="506"/>
    </location>
</feature>
<dbReference type="InterPro" id="IPR019734">
    <property type="entry name" value="TPR_rpt"/>
</dbReference>
<dbReference type="AlphaFoldDB" id="A0A6A3IS51"/>
<name>A0A6A3IS51_9STRA</name>
<feature type="region of interest" description="Disordered" evidence="2">
    <location>
        <begin position="352"/>
        <end position="394"/>
    </location>
</feature>
<reference evidence="3 4" key="1">
    <citation type="submission" date="2018-09" db="EMBL/GenBank/DDBJ databases">
        <title>Genomic investigation of the strawberry pathogen Phytophthora fragariae indicates pathogenicity is determined by transcriptional variation in three key races.</title>
        <authorList>
            <person name="Adams T.M."/>
            <person name="Armitage A.D."/>
            <person name="Sobczyk M.K."/>
            <person name="Bates H.J."/>
            <person name="Dunwell J.M."/>
            <person name="Nellist C.F."/>
            <person name="Harrison R.J."/>
        </authorList>
    </citation>
    <scope>NUCLEOTIDE SEQUENCE [LARGE SCALE GENOMIC DNA]</scope>
    <source>
        <strain evidence="3 4">SCRP245</strain>
    </source>
</reference>
<gene>
    <name evidence="3" type="ORF">PF011_g20256</name>
</gene>
<dbReference type="Gene3D" id="1.25.40.10">
    <property type="entry name" value="Tetratricopeptide repeat domain"/>
    <property type="match status" value="1"/>
</dbReference>
<dbReference type="Proteomes" id="UP000460718">
    <property type="component" value="Unassembled WGS sequence"/>
</dbReference>
<protein>
    <submittedName>
        <fullName evidence="3">Uncharacterized protein</fullName>
    </submittedName>
</protein>
<evidence type="ECO:0000313" key="4">
    <source>
        <dbReference type="Proteomes" id="UP000460718"/>
    </source>
</evidence>
<dbReference type="PROSITE" id="PS50005">
    <property type="entry name" value="TPR"/>
    <property type="match status" value="1"/>
</dbReference>